<dbReference type="AlphaFoldDB" id="A0A2I2KK71"/>
<reference evidence="1 2" key="1">
    <citation type="submission" date="2017-06" db="EMBL/GenBank/DDBJ databases">
        <authorList>
            <person name="Kim H.J."/>
            <person name="Triplett B.A."/>
        </authorList>
    </citation>
    <scope>NUCLEOTIDE SEQUENCE [LARGE SCALE GENOMIC DNA]</scope>
    <source>
        <strain evidence="1">FRACA_ARgP5</strain>
    </source>
</reference>
<dbReference type="InterPro" id="IPR032710">
    <property type="entry name" value="NTF2-like_dom_sf"/>
</dbReference>
<name>A0A2I2KK71_9ACTN</name>
<dbReference type="EMBL" id="FZMO01000029">
    <property type="protein sequence ID" value="SNQ46072.1"/>
    <property type="molecule type" value="Genomic_DNA"/>
</dbReference>
<evidence type="ECO:0000313" key="2">
    <source>
        <dbReference type="Proteomes" id="UP000234331"/>
    </source>
</evidence>
<dbReference type="OrthoDB" id="3681559at2"/>
<dbReference type="SUPFAM" id="SSF54427">
    <property type="entry name" value="NTF2-like"/>
    <property type="match status" value="1"/>
</dbReference>
<proteinExistence type="predicted"/>
<dbReference type="Proteomes" id="UP000234331">
    <property type="component" value="Unassembled WGS sequence"/>
</dbReference>
<evidence type="ECO:0000313" key="1">
    <source>
        <dbReference type="EMBL" id="SNQ46072.1"/>
    </source>
</evidence>
<dbReference type="RefSeq" id="WP_101830165.1">
    <property type="nucleotide sequence ID" value="NZ_FZMO01000029.1"/>
</dbReference>
<gene>
    <name evidence="1" type="ORF">FRACA_1240008</name>
</gene>
<accession>A0A2I2KK71</accession>
<protein>
    <recommendedName>
        <fullName evidence="3">SnoaL-like domain-containing protein</fullName>
    </recommendedName>
</protein>
<organism evidence="1 2">
    <name type="scientific">Frankia canadensis</name>
    <dbReference type="NCBI Taxonomy" id="1836972"/>
    <lineage>
        <taxon>Bacteria</taxon>
        <taxon>Bacillati</taxon>
        <taxon>Actinomycetota</taxon>
        <taxon>Actinomycetes</taxon>
        <taxon>Frankiales</taxon>
        <taxon>Frankiaceae</taxon>
        <taxon>Frankia</taxon>
    </lineage>
</organism>
<evidence type="ECO:0008006" key="3">
    <source>
        <dbReference type="Google" id="ProtNLM"/>
    </source>
</evidence>
<sequence length="70" mass="7704">MHRTTDPEVVVVVVEFAYAATRSNDGAAFEVPNIFVVRVRDGQIIESRDYGDHAGFARPFGPPEARAATR</sequence>
<keyword evidence="2" id="KW-1185">Reference proteome</keyword>
<dbReference type="Gene3D" id="3.10.450.50">
    <property type="match status" value="1"/>
</dbReference>